<name>A0A2P1PQY8_9GAMM</name>
<reference evidence="2 3" key="1">
    <citation type="submission" date="2018-03" db="EMBL/GenBank/DDBJ databases">
        <title>Ahniella affigens gen. nov., sp. nov., a gammaproteobacterium isolated from sandy soil near a stream.</title>
        <authorList>
            <person name="Ko Y."/>
            <person name="Kim J.-H."/>
        </authorList>
    </citation>
    <scope>NUCLEOTIDE SEQUENCE [LARGE SCALE GENOMIC DNA]</scope>
    <source>
        <strain evidence="2 3">D13</strain>
    </source>
</reference>
<reference evidence="2 3" key="2">
    <citation type="submission" date="2018-03" db="EMBL/GenBank/DDBJ databases">
        <authorList>
            <person name="Keele B.F."/>
        </authorList>
    </citation>
    <scope>NUCLEOTIDE SEQUENCE [LARGE SCALE GENOMIC DNA]</scope>
    <source>
        <strain evidence="2 3">D13</strain>
    </source>
</reference>
<evidence type="ECO:0000313" key="2">
    <source>
        <dbReference type="EMBL" id="AVP97259.1"/>
    </source>
</evidence>
<dbReference type="EMBL" id="CP027860">
    <property type="protein sequence ID" value="AVP97259.1"/>
    <property type="molecule type" value="Genomic_DNA"/>
</dbReference>
<evidence type="ECO:0000313" key="3">
    <source>
        <dbReference type="Proteomes" id="UP000241074"/>
    </source>
</evidence>
<gene>
    <name evidence="2" type="ORF">C7S18_08655</name>
</gene>
<evidence type="ECO:0000256" key="1">
    <source>
        <dbReference type="SAM" id="SignalP"/>
    </source>
</evidence>
<keyword evidence="3" id="KW-1185">Reference proteome</keyword>
<accession>A0A2P1PQY8</accession>
<protein>
    <recommendedName>
        <fullName evidence="4">DUF4440 domain-containing protein</fullName>
    </recommendedName>
</protein>
<dbReference type="KEGG" id="xba:C7S18_08655"/>
<dbReference type="AlphaFoldDB" id="A0A2P1PQY8"/>
<feature type="signal peptide" evidence="1">
    <location>
        <begin position="1"/>
        <end position="20"/>
    </location>
</feature>
<sequence>MKQILLLAAIILGQVGSAAAAPVKADAHSFQELFEMLSPNKTDAKQLAAANELAMKAFPQSVDSASALLDNLETFKVKLDKVSLSESFGETSGFAESMSGENFIARNAETAIETLLQKSDAMKAFMEVCGVVESGGNYYQVCTRYEWQNGKWVAVRWTVTPVTSEP</sequence>
<proteinExistence type="predicted"/>
<dbReference type="Proteomes" id="UP000241074">
    <property type="component" value="Chromosome"/>
</dbReference>
<dbReference type="RefSeq" id="WP_106891183.1">
    <property type="nucleotide sequence ID" value="NZ_CP027860.1"/>
</dbReference>
<feature type="chain" id="PRO_5015147419" description="DUF4440 domain-containing protein" evidence="1">
    <location>
        <begin position="21"/>
        <end position="166"/>
    </location>
</feature>
<evidence type="ECO:0008006" key="4">
    <source>
        <dbReference type="Google" id="ProtNLM"/>
    </source>
</evidence>
<keyword evidence="1" id="KW-0732">Signal</keyword>
<organism evidence="2 3">
    <name type="scientific">Ahniella affigens</name>
    <dbReference type="NCBI Taxonomy" id="2021234"/>
    <lineage>
        <taxon>Bacteria</taxon>
        <taxon>Pseudomonadati</taxon>
        <taxon>Pseudomonadota</taxon>
        <taxon>Gammaproteobacteria</taxon>
        <taxon>Lysobacterales</taxon>
        <taxon>Rhodanobacteraceae</taxon>
        <taxon>Ahniella</taxon>
    </lineage>
</organism>